<gene>
    <name evidence="2" type="ORF">KY290_000563</name>
</gene>
<name>A0ABQ7WK79_SOLTU</name>
<accession>A0ABQ7WK79</accession>
<keyword evidence="3" id="KW-1185">Reference proteome</keyword>
<comment type="caution">
    <text evidence="2">The sequence shown here is derived from an EMBL/GenBank/DDBJ whole genome shotgun (WGS) entry which is preliminary data.</text>
</comment>
<dbReference type="EMBL" id="JAIVGD010000001">
    <property type="protein sequence ID" value="KAH0780965.1"/>
    <property type="molecule type" value="Genomic_DNA"/>
</dbReference>
<organism evidence="2 3">
    <name type="scientific">Solanum tuberosum</name>
    <name type="common">Potato</name>
    <dbReference type="NCBI Taxonomy" id="4113"/>
    <lineage>
        <taxon>Eukaryota</taxon>
        <taxon>Viridiplantae</taxon>
        <taxon>Streptophyta</taxon>
        <taxon>Embryophyta</taxon>
        <taxon>Tracheophyta</taxon>
        <taxon>Spermatophyta</taxon>
        <taxon>Magnoliopsida</taxon>
        <taxon>eudicotyledons</taxon>
        <taxon>Gunneridae</taxon>
        <taxon>Pentapetalae</taxon>
        <taxon>asterids</taxon>
        <taxon>lamiids</taxon>
        <taxon>Solanales</taxon>
        <taxon>Solanaceae</taxon>
        <taxon>Solanoideae</taxon>
        <taxon>Solaneae</taxon>
        <taxon>Solanum</taxon>
    </lineage>
</organism>
<feature type="compositionally biased region" description="Basic and acidic residues" evidence="1">
    <location>
        <begin position="1"/>
        <end position="10"/>
    </location>
</feature>
<feature type="region of interest" description="Disordered" evidence="1">
    <location>
        <begin position="1"/>
        <end position="35"/>
    </location>
</feature>
<evidence type="ECO:0000313" key="2">
    <source>
        <dbReference type="EMBL" id="KAH0780965.1"/>
    </source>
</evidence>
<protein>
    <submittedName>
        <fullName evidence="2">Uncharacterized protein</fullName>
    </submittedName>
</protein>
<evidence type="ECO:0000313" key="3">
    <source>
        <dbReference type="Proteomes" id="UP000826656"/>
    </source>
</evidence>
<evidence type="ECO:0000256" key="1">
    <source>
        <dbReference type="SAM" id="MobiDB-lite"/>
    </source>
</evidence>
<reference evidence="2 3" key="1">
    <citation type="journal article" date="2021" name="bioRxiv">
        <title>Chromosome-scale and haplotype-resolved genome assembly of a tetraploid potato cultivar.</title>
        <authorList>
            <person name="Sun H."/>
            <person name="Jiao W.-B."/>
            <person name="Krause K."/>
            <person name="Campoy J.A."/>
            <person name="Goel M."/>
            <person name="Folz-Donahue K."/>
            <person name="Kukat C."/>
            <person name="Huettel B."/>
            <person name="Schneeberger K."/>
        </authorList>
    </citation>
    <scope>NUCLEOTIDE SEQUENCE [LARGE SCALE GENOMIC DNA]</scope>
    <source>
        <strain evidence="2">SolTubOtavaFocal</strain>
        <tissue evidence="2">Leaves</tissue>
    </source>
</reference>
<sequence>MKSQTRELGGRRNMGVPFILTPSTQTTTPGGWVHDNGCKNKPNPIWITANPKNDMSLRLITIVNGILFAGSVAPNVPLYTMDVSTGKNLVVIQH</sequence>
<proteinExistence type="predicted"/>
<dbReference type="Proteomes" id="UP000826656">
    <property type="component" value="Unassembled WGS sequence"/>
</dbReference>